<evidence type="ECO:0000313" key="5">
    <source>
        <dbReference type="Proteomes" id="UP000033035"/>
    </source>
</evidence>
<evidence type="ECO:0000256" key="1">
    <source>
        <dbReference type="ARBA" id="ARBA00004948"/>
    </source>
</evidence>
<name>A0A0F5IYP8_9BACT</name>
<proteinExistence type="predicted"/>
<dbReference type="EMBL" id="AQHW01000020">
    <property type="protein sequence ID" value="KKB50593.1"/>
    <property type="molecule type" value="Genomic_DNA"/>
</dbReference>
<dbReference type="CDD" id="cd00564">
    <property type="entry name" value="TMP_TenI"/>
    <property type="match status" value="1"/>
</dbReference>
<dbReference type="Pfam" id="PF02581">
    <property type="entry name" value="TMP-TENI"/>
    <property type="match status" value="1"/>
</dbReference>
<organism evidence="4 5">
    <name type="scientific">Parabacteroides gordonii MS-1 = DSM 23371</name>
    <dbReference type="NCBI Taxonomy" id="1203610"/>
    <lineage>
        <taxon>Bacteria</taxon>
        <taxon>Pseudomonadati</taxon>
        <taxon>Bacteroidota</taxon>
        <taxon>Bacteroidia</taxon>
        <taxon>Bacteroidales</taxon>
        <taxon>Tannerellaceae</taxon>
        <taxon>Parabacteroides</taxon>
    </lineage>
</organism>
<evidence type="ECO:0000313" key="4">
    <source>
        <dbReference type="EMBL" id="KKB50593.1"/>
    </source>
</evidence>
<sequence>MKLIVITTPYFFEGESRIISRLFREGMERLHLRKPQSNMDELRMLLDAIPSEYHSRIVLHDHFELAIEYQLAGIHLNSRNHTRPEGFKGSISRSCHSLEEVQENSELDYVFLSPLFQSISKEGYGCGFPIEVLHKASSDGIINQKVIALGGMDNTTIPLIEPLNFGGVAVLGALWGDNPSEKETGSIIERYKQLNIWR</sequence>
<dbReference type="PANTHER" id="PTHR20857">
    <property type="entry name" value="THIAMINE-PHOSPHATE PYROPHOSPHORYLASE"/>
    <property type="match status" value="1"/>
</dbReference>
<dbReference type="Gene3D" id="3.20.20.70">
    <property type="entry name" value="Aldolase class I"/>
    <property type="match status" value="1"/>
</dbReference>
<dbReference type="HOGENOM" id="CLU_018272_4_0_10"/>
<dbReference type="InterPro" id="IPR022998">
    <property type="entry name" value="ThiamineP_synth_TenI"/>
</dbReference>
<dbReference type="Proteomes" id="UP000033035">
    <property type="component" value="Unassembled WGS sequence"/>
</dbReference>
<dbReference type="GO" id="GO:0009228">
    <property type="term" value="P:thiamine biosynthetic process"/>
    <property type="evidence" value="ECO:0007669"/>
    <property type="project" value="UniProtKB-KW"/>
</dbReference>
<keyword evidence="2" id="KW-0784">Thiamine biosynthesis</keyword>
<dbReference type="GO" id="GO:0005737">
    <property type="term" value="C:cytoplasm"/>
    <property type="evidence" value="ECO:0007669"/>
    <property type="project" value="TreeGrafter"/>
</dbReference>
<dbReference type="InterPro" id="IPR013785">
    <property type="entry name" value="Aldolase_TIM"/>
</dbReference>
<dbReference type="InterPro" id="IPR036206">
    <property type="entry name" value="ThiamineP_synth_sf"/>
</dbReference>
<accession>A0A0F5IYP8</accession>
<evidence type="ECO:0000259" key="3">
    <source>
        <dbReference type="Pfam" id="PF02581"/>
    </source>
</evidence>
<dbReference type="PATRIC" id="fig|1203610.3.peg.4206"/>
<gene>
    <name evidence="4" type="ORF">HMPREF1536_04129</name>
</gene>
<dbReference type="RefSeq" id="WP_028729344.1">
    <property type="nucleotide sequence ID" value="NZ_KE386763.1"/>
</dbReference>
<dbReference type="GO" id="GO:0004789">
    <property type="term" value="F:thiamine-phosphate diphosphorylase activity"/>
    <property type="evidence" value="ECO:0007669"/>
    <property type="project" value="TreeGrafter"/>
</dbReference>
<comment type="pathway">
    <text evidence="1">Cofactor biosynthesis; thiamine diphosphate biosynthesis.</text>
</comment>
<reference evidence="4 5" key="1">
    <citation type="submission" date="2013-04" db="EMBL/GenBank/DDBJ databases">
        <title>The Genome Sequence of Parabacteroides gordonii DSM 23371.</title>
        <authorList>
            <consortium name="The Broad Institute Genomics Platform"/>
            <person name="Earl A."/>
            <person name="Ward D."/>
            <person name="Feldgarden M."/>
            <person name="Gevers D."/>
            <person name="Martens E."/>
            <person name="Sakamoto M."/>
            <person name="Benno Y."/>
            <person name="Suzuki N."/>
            <person name="Matsunaga N."/>
            <person name="Koshihara K."/>
            <person name="Seki M."/>
            <person name="Komiya H."/>
            <person name="Walker B."/>
            <person name="Young S."/>
            <person name="Zeng Q."/>
            <person name="Gargeya S."/>
            <person name="Fitzgerald M."/>
            <person name="Haas B."/>
            <person name="Abouelleil A."/>
            <person name="Allen A.W."/>
            <person name="Alvarado L."/>
            <person name="Arachchi H.M."/>
            <person name="Berlin A.M."/>
            <person name="Chapman S.B."/>
            <person name="Gainer-Dewar J."/>
            <person name="Goldberg J."/>
            <person name="Griggs A."/>
            <person name="Gujja S."/>
            <person name="Hansen M."/>
            <person name="Howarth C."/>
            <person name="Imamovic A."/>
            <person name="Ireland A."/>
            <person name="Larimer J."/>
            <person name="McCowan C."/>
            <person name="Murphy C."/>
            <person name="Pearson M."/>
            <person name="Poon T.W."/>
            <person name="Priest M."/>
            <person name="Roberts A."/>
            <person name="Saif S."/>
            <person name="Shea T."/>
            <person name="Sisk P."/>
            <person name="Sykes S."/>
            <person name="Wortman J."/>
            <person name="Nusbaum C."/>
            <person name="Birren B."/>
        </authorList>
    </citation>
    <scope>NUCLEOTIDE SEQUENCE [LARGE SCALE GENOMIC DNA]</scope>
    <source>
        <strain evidence="4 5">MS-1</strain>
    </source>
</reference>
<comment type="caution">
    <text evidence="4">The sequence shown here is derived from an EMBL/GenBank/DDBJ whole genome shotgun (WGS) entry which is preliminary data.</text>
</comment>
<dbReference type="STRING" id="1203610.HMPREF1536_04129"/>
<evidence type="ECO:0000256" key="2">
    <source>
        <dbReference type="ARBA" id="ARBA00022977"/>
    </source>
</evidence>
<feature type="domain" description="Thiamine phosphate synthase/TenI" evidence="3">
    <location>
        <begin position="6"/>
        <end position="173"/>
    </location>
</feature>
<dbReference type="PANTHER" id="PTHR20857:SF15">
    <property type="entry name" value="THIAMINE-PHOSPHATE SYNTHASE"/>
    <property type="match status" value="1"/>
</dbReference>
<keyword evidence="5" id="KW-1185">Reference proteome</keyword>
<dbReference type="SUPFAM" id="SSF51391">
    <property type="entry name" value="Thiamin phosphate synthase"/>
    <property type="match status" value="1"/>
</dbReference>
<dbReference type="AlphaFoldDB" id="A0A0F5IYP8"/>
<protein>
    <recommendedName>
        <fullName evidence="3">Thiamine phosphate synthase/TenI domain-containing protein</fullName>
    </recommendedName>
</protein>